<dbReference type="Proteomes" id="UP000051181">
    <property type="component" value="Unassembled WGS sequence"/>
</dbReference>
<evidence type="ECO:0000256" key="2">
    <source>
        <dbReference type="ARBA" id="ARBA00005551"/>
    </source>
</evidence>
<dbReference type="GO" id="GO:0016020">
    <property type="term" value="C:membrane"/>
    <property type="evidence" value="ECO:0007669"/>
    <property type="project" value="UniProtKB-SubCell"/>
</dbReference>
<proteinExistence type="inferred from homology"/>
<dbReference type="Pfam" id="PF00999">
    <property type="entry name" value="Na_H_Exchanger"/>
    <property type="match status" value="1"/>
</dbReference>
<evidence type="ECO:0000313" key="12">
    <source>
        <dbReference type="Proteomes" id="UP000051181"/>
    </source>
</evidence>
<reference evidence="11 12" key="1">
    <citation type="journal article" date="2015" name="Genome Announc.">
        <title>Expanding the biotechnology potential of lactobacilli through comparative genomics of 213 strains and associated genera.</title>
        <authorList>
            <person name="Sun Z."/>
            <person name="Harris H.M."/>
            <person name="McCann A."/>
            <person name="Guo C."/>
            <person name="Argimon S."/>
            <person name="Zhang W."/>
            <person name="Yang X."/>
            <person name="Jeffery I.B."/>
            <person name="Cooney J.C."/>
            <person name="Kagawa T.F."/>
            <person name="Liu W."/>
            <person name="Song Y."/>
            <person name="Salvetti E."/>
            <person name="Wrobel A."/>
            <person name="Rasinkangas P."/>
            <person name="Parkhill J."/>
            <person name="Rea M.C."/>
            <person name="O'Sullivan O."/>
            <person name="Ritari J."/>
            <person name="Douillard F.P."/>
            <person name="Paul Ross R."/>
            <person name="Yang R."/>
            <person name="Briner A.E."/>
            <person name="Felis G.E."/>
            <person name="de Vos W.M."/>
            <person name="Barrangou R."/>
            <person name="Klaenhammer T.R."/>
            <person name="Caufield P.W."/>
            <person name="Cui Y."/>
            <person name="Zhang H."/>
            <person name="O'Toole P.W."/>
        </authorList>
    </citation>
    <scope>NUCLEOTIDE SEQUENCE [LARGE SCALE GENOMIC DNA]</scope>
    <source>
        <strain evidence="11 12">DSM 20001</strain>
    </source>
</reference>
<dbReference type="eggNOG" id="COG0569">
    <property type="taxonomic scope" value="Bacteria"/>
</dbReference>
<dbReference type="InterPro" id="IPR038770">
    <property type="entry name" value="Na+/solute_symporter_sf"/>
</dbReference>
<evidence type="ECO:0000256" key="4">
    <source>
        <dbReference type="ARBA" id="ARBA00022449"/>
    </source>
</evidence>
<feature type="transmembrane region" description="Helical" evidence="9">
    <location>
        <begin position="226"/>
        <end position="252"/>
    </location>
</feature>
<feature type="transmembrane region" description="Helical" evidence="9">
    <location>
        <begin position="364"/>
        <end position="385"/>
    </location>
</feature>
<dbReference type="InterPro" id="IPR006153">
    <property type="entry name" value="Cation/H_exchanger_TM"/>
</dbReference>
<feature type="domain" description="RCK C-terminal" evidence="10">
    <location>
        <begin position="529"/>
        <end position="610"/>
    </location>
</feature>
<keyword evidence="7" id="KW-0406">Ion transport</keyword>
<evidence type="ECO:0000256" key="3">
    <source>
        <dbReference type="ARBA" id="ARBA00022448"/>
    </source>
</evidence>
<accession>A0A0R1F460</accession>
<comment type="similarity">
    <text evidence="2">Belongs to the monovalent cation:proton antiporter 2 (CPA2) transporter (TC 2.A.37) family.</text>
</comment>
<evidence type="ECO:0000256" key="9">
    <source>
        <dbReference type="SAM" id="Phobius"/>
    </source>
</evidence>
<evidence type="ECO:0000256" key="1">
    <source>
        <dbReference type="ARBA" id="ARBA00004141"/>
    </source>
</evidence>
<feature type="transmembrane region" description="Helical" evidence="9">
    <location>
        <begin position="186"/>
        <end position="205"/>
    </location>
</feature>
<dbReference type="Pfam" id="PF02080">
    <property type="entry name" value="TrkA_C"/>
    <property type="match status" value="1"/>
</dbReference>
<feature type="transmembrane region" description="Helical" evidence="9">
    <location>
        <begin position="126"/>
        <end position="146"/>
    </location>
</feature>
<dbReference type="PROSITE" id="PS51202">
    <property type="entry name" value="RCK_C"/>
    <property type="match status" value="1"/>
</dbReference>
<evidence type="ECO:0000256" key="8">
    <source>
        <dbReference type="ARBA" id="ARBA00023136"/>
    </source>
</evidence>
<dbReference type="EMBL" id="AZCN01000033">
    <property type="protein sequence ID" value="KRK16350.1"/>
    <property type="molecule type" value="Genomic_DNA"/>
</dbReference>
<dbReference type="InterPro" id="IPR036291">
    <property type="entry name" value="NAD(P)-bd_dom_sf"/>
</dbReference>
<keyword evidence="6 9" id="KW-1133">Transmembrane helix</keyword>
<dbReference type="InterPro" id="IPR006037">
    <property type="entry name" value="RCK_C"/>
</dbReference>
<dbReference type="RefSeq" id="WP_010011886.1">
    <property type="nucleotide sequence ID" value="NZ_AZCN01000033.1"/>
</dbReference>
<dbReference type="AlphaFoldDB" id="A0A0R1F460"/>
<dbReference type="GO" id="GO:0006813">
    <property type="term" value="P:potassium ion transport"/>
    <property type="evidence" value="ECO:0007669"/>
    <property type="project" value="InterPro"/>
</dbReference>
<dbReference type="Gene3D" id="3.30.70.1450">
    <property type="entry name" value="Regulator of K+ conductance, C-terminal domain"/>
    <property type="match status" value="1"/>
</dbReference>
<feature type="transmembrane region" description="Helical" evidence="9">
    <location>
        <begin position="100"/>
        <end position="120"/>
    </location>
</feature>
<evidence type="ECO:0000259" key="10">
    <source>
        <dbReference type="PROSITE" id="PS51202"/>
    </source>
</evidence>
<feature type="transmembrane region" description="Helical" evidence="9">
    <location>
        <begin position="333"/>
        <end position="352"/>
    </location>
</feature>
<protein>
    <submittedName>
        <fullName evidence="11">Na(+) H(+) antiporter</fullName>
    </submittedName>
</protein>
<comment type="subcellular location">
    <subcellularLocation>
        <location evidence="1">Membrane</location>
        <topology evidence="1">Multi-pass membrane protein</topology>
    </subcellularLocation>
</comment>
<gene>
    <name evidence="11" type="ORF">FD22_GL001276</name>
</gene>
<feature type="transmembrane region" description="Helical" evidence="9">
    <location>
        <begin position="301"/>
        <end position="321"/>
    </location>
</feature>
<dbReference type="PANTHER" id="PTHR43562:SF1">
    <property type="entry name" value="NA(+)_H(+) ANTIPORTER YJBQ-RELATED"/>
    <property type="match status" value="1"/>
</dbReference>
<keyword evidence="4" id="KW-0050">Antiport</keyword>
<dbReference type="Gene3D" id="3.40.50.720">
    <property type="entry name" value="NAD(P)-binding Rossmann-like Domain"/>
    <property type="match status" value="1"/>
</dbReference>
<dbReference type="SUPFAM" id="SSF116726">
    <property type="entry name" value="TrkA C-terminal domain-like"/>
    <property type="match status" value="1"/>
</dbReference>
<dbReference type="GO" id="GO:0015297">
    <property type="term" value="F:antiporter activity"/>
    <property type="evidence" value="ECO:0007669"/>
    <property type="project" value="UniProtKB-KW"/>
</dbReference>
<organism evidence="11 12">
    <name type="scientific">Loigolactobacillus coryniformis subsp. coryniformis KCTC 3167 = DSM 20001</name>
    <dbReference type="NCBI Taxonomy" id="913848"/>
    <lineage>
        <taxon>Bacteria</taxon>
        <taxon>Bacillati</taxon>
        <taxon>Bacillota</taxon>
        <taxon>Bacilli</taxon>
        <taxon>Lactobacillales</taxon>
        <taxon>Lactobacillaceae</taxon>
        <taxon>Loigolactobacillus</taxon>
    </lineage>
</organism>
<keyword evidence="8 9" id="KW-0472">Membrane</keyword>
<name>A0A0R1F460_9LACO</name>
<dbReference type="eggNOG" id="COG0475">
    <property type="taxonomic scope" value="Bacteria"/>
</dbReference>
<evidence type="ECO:0000313" key="11">
    <source>
        <dbReference type="EMBL" id="KRK16350.1"/>
    </source>
</evidence>
<evidence type="ECO:0000256" key="7">
    <source>
        <dbReference type="ARBA" id="ARBA00023065"/>
    </source>
</evidence>
<dbReference type="InterPro" id="IPR036721">
    <property type="entry name" value="RCK_C_sf"/>
</dbReference>
<dbReference type="SUPFAM" id="SSF51735">
    <property type="entry name" value="NAD(P)-binding Rossmann-fold domains"/>
    <property type="match status" value="1"/>
</dbReference>
<sequence>MVQLSLLIVLLAALMTPLVMARFKISVVPTAVAEIIVGIILGKSLLNWVSLTASLNQLSTLGVIILIFLSGMEIDFDLFKPQKSLNGAPPAKWSPLKLAISSYASILLVAGLLGWLLQLTGLFSDILLATILFSTVALGVVIAALTEKELLSKALGQTILLTAALGEIIPLLALTAYAALNGGHSARLWLVLLIFLAAIILLMRFRSIYRFFAKIDKTTTQLDIRLAFFLIFTLVTIAEQVGAENILGAFLAGIVMKLLQPSKVTRDKLTSIGYGFFIPIFFITTGAKLNLRTLLADRDSLILIPIFFICFLLAKAVPVLIFRQRFTMKNAIASGFLTSTTITLVLPTLQVAQNLHVITTQQSGAFVLAAVLTCIFSPIIFNQLYQPEKEDLVKTRVTFIGTNILTIPVAQRLSQGWYDIRMLTDQPKNYRTYNSEANNVTLLPDLTEATLQKADAFTTDILVLGHLDHDVNVRLATTAIKQQVPRVIARFEARDVADDRYDVLAEQGVEIYNSFDINISMLREMIESPSTLKLLTDNDAGLYEVTVHNRRFAGRELQSLPFIENITISRIYRNGHFIAPHGDTFIEQDDHLIFTGDKSAVPEIRRLLGIRN</sequence>
<dbReference type="PATRIC" id="fig|913848.6.peg.1314"/>
<keyword evidence="5 9" id="KW-0812">Transmembrane</keyword>
<dbReference type="GO" id="GO:1902600">
    <property type="term" value="P:proton transmembrane transport"/>
    <property type="evidence" value="ECO:0007669"/>
    <property type="project" value="InterPro"/>
</dbReference>
<comment type="caution">
    <text evidence="11">The sequence shown here is derived from an EMBL/GenBank/DDBJ whole genome shotgun (WGS) entry which is preliminary data.</text>
</comment>
<dbReference type="PANTHER" id="PTHR43562">
    <property type="entry name" value="NAPA-TYPE SODIUM/HYDROGEN ANTIPORTER"/>
    <property type="match status" value="1"/>
</dbReference>
<feature type="transmembrane region" description="Helical" evidence="9">
    <location>
        <begin position="158"/>
        <end position="180"/>
    </location>
</feature>
<evidence type="ECO:0000256" key="5">
    <source>
        <dbReference type="ARBA" id="ARBA00022692"/>
    </source>
</evidence>
<dbReference type="GO" id="GO:0008324">
    <property type="term" value="F:monoatomic cation transmembrane transporter activity"/>
    <property type="evidence" value="ECO:0007669"/>
    <property type="project" value="InterPro"/>
</dbReference>
<evidence type="ECO:0000256" key="6">
    <source>
        <dbReference type="ARBA" id="ARBA00022989"/>
    </source>
</evidence>
<feature type="transmembrane region" description="Helical" evidence="9">
    <location>
        <begin position="272"/>
        <end position="289"/>
    </location>
</feature>
<dbReference type="GeneID" id="65916575"/>
<keyword evidence="3" id="KW-0813">Transport</keyword>
<feature type="transmembrane region" description="Helical" evidence="9">
    <location>
        <begin position="57"/>
        <end position="79"/>
    </location>
</feature>
<dbReference type="Gene3D" id="1.20.1530.20">
    <property type="match status" value="1"/>
</dbReference>